<sequence>MDDTAALLREVAELGEFFALPVADGGWLPISTLLTDTAMRDYTRRTQAAIASSMGVAESAVPLKAAASSLHLSIAARLLSPVVGAAVCLAAVPRLTTETVKWQRDSSHRPALAMTRADWVRVTDPHQAARAIAETVITDVFTPLNDTMRSAAALSPQVLWGNVASAANGAVTVLAQTQADAERRGRALVAALIATAPLLDAAEFATGQFRRRNCCLFYQVPGGGYCGDCVLAEAR</sequence>
<dbReference type="Proteomes" id="UP000193964">
    <property type="component" value="Unassembled WGS sequence"/>
</dbReference>
<dbReference type="GO" id="GO:0051537">
    <property type="term" value="F:2 iron, 2 sulfur cluster binding"/>
    <property type="evidence" value="ECO:0007669"/>
    <property type="project" value="InterPro"/>
</dbReference>
<accession>A0A1X2EZU0</accession>
<gene>
    <name evidence="2" type="ORF">AWC31_34000</name>
</gene>
<organism evidence="2 3">
    <name type="scientific">Mycolicibacterium wolinskyi</name>
    <dbReference type="NCBI Taxonomy" id="59750"/>
    <lineage>
        <taxon>Bacteria</taxon>
        <taxon>Bacillati</taxon>
        <taxon>Actinomycetota</taxon>
        <taxon>Actinomycetes</taxon>
        <taxon>Mycobacteriales</taxon>
        <taxon>Mycobacteriaceae</taxon>
        <taxon>Mycolicibacterium</taxon>
    </lineage>
</organism>
<reference evidence="2 3" key="1">
    <citation type="submission" date="2016-01" db="EMBL/GenBank/DDBJ databases">
        <title>The new phylogeny of the genus Mycobacterium.</title>
        <authorList>
            <person name="Tarcisio F."/>
            <person name="Conor M."/>
            <person name="Antonella G."/>
            <person name="Elisabetta G."/>
            <person name="Giulia F.S."/>
            <person name="Sara T."/>
            <person name="Anna F."/>
            <person name="Clotilde B."/>
            <person name="Roberto B."/>
            <person name="Veronica D.S."/>
            <person name="Fabio R."/>
            <person name="Monica P."/>
            <person name="Olivier J."/>
            <person name="Enrico T."/>
            <person name="Nicola S."/>
        </authorList>
    </citation>
    <scope>NUCLEOTIDE SEQUENCE [LARGE SCALE GENOMIC DNA]</scope>
    <source>
        <strain evidence="2 3">ATCC 700010</strain>
    </source>
</reference>
<feature type="domain" description="Ferric siderophore reductase C-terminal" evidence="1">
    <location>
        <begin position="211"/>
        <end position="231"/>
    </location>
</feature>
<dbReference type="AlphaFoldDB" id="A0A1X2EZU0"/>
<name>A0A1X2EZU0_9MYCO</name>
<evidence type="ECO:0000313" key="3">
    <source>
        <dbReference type="Proteomes" id="UP000193964"/>
    </source>
</evidence>
<dbReference type="EMBL" id="LQQA01000030">
    <property type="protein sequence ID" value="ORX11694.1"/>
    <property type="molecule type" value="Genomic_DNA"/>
</dbReference>
<dbReference type="InterPro" id="IPR024726">
    <property type="entry name" value="FhuF_C"/>
</dbReference>
<protein>
    <recommendedName>
        <fullName evidence="1">Ferric siderophore reductase C-terminal domain-containing protein</fullName>
    </recommendedName>
</protein>
<dbReference type="Pfam" id="PF11575">
    <property type="entry name" value="FhuF_C"/>
    <property type="match status" value="1"/>
</dbReference>
<comment type="caution">
    <text evidence="2">The sequence shown here is derived from an EMBL/GenBank/DDBJ whole genome shotgun (WGS) entry which is preliminary data.</text>
</comment>
<dbReference type="OrthoDB" id="3290158at2"/>
<evidence type="ECO:0000259" key="1">
    <source>
        <dbReference type="Pfam" id="PF11575"/>
    </source>
</evidence>
<proteinExistence type="predicted"/>
<evidence type="ECO:0000313" key="2">
    <source>
        <dbReference type="EMBL" id="ORX11694.1"/>
    </source>
</evidence>
<dbReference type="RefSeq" id="WP_085146639.1">
    <property type="nucleotide sequence ID" value="NZ_JACKUA010000032.1"/>
</dbReference>